<feature type="region of interest" description="Disordered" evidence="1">
    <location>
        <begin position="84"/>
        <end position="125"/>
    </location>
</feature>
<evidence type="ECO:0000256" key="1">
    <source>
        <dbReference type="SAM" id="MobiDB-lite"/>
    </source>
</evidence>
<dbReference type="EMBL" id="OX459966">
    <property type="protein sequence ID" value="CAI9171470.1"/>
    <property type="molecule type" value="Genomic_DNA"/>
</dbReference>
<feature type="compositionally biased region" description="Polar residues" evidence="1">
    <location>
        <begin position="308"/>
        <end position="320"/>
    </location>
</feature>
<protein>
    <submittedName>
        <fullName evidence="2">Uncharacterized protein</fullName>
    </submittedName>
</protein>
<proteinExistence type="predicted"/>
<organism evidence="2 3">
    <name type="scientific">Rangifer tarandus platyrhynchus</name>
    <name type="common">Svalbard reindeer</name>
    <dbReference type="NCBI Taxonomy" id="3082113"/>
    <lineage>
        <taxon>Eukaryota</taxon>
        <taxon>Metazoa</taxon>
        <taxon>Chordata</taxon>
        <taxon>Craniata</taxon>
        <taxon>Vertebrata</taxon>
        <taxon>Euteleostomi</taxon>
        <taxon>Mammalia</taxon>
        <taxon>Eutheria</taxon>
        <taxon>Laurasiatheria</taxon>
        <taxon>Artiodactyla</taxon>
        <taxon>Ruminantia</taxon>
        <taxon>Pecora</taxon>
        <taxon>Cervidae</taxon>
        <taxon>Odocoileinae</taxon>
        <taxon>Rangifer</taxon>
    </lineage>
</organism>
<reference evidence="2" key="1">
    <citation type="submission" date="2023-04" db="EMBL/GenBank/DDBJ databases">
        <authorList>
            <consortium name="ELIXIR-Norway"/>
        </authorList>
    </citation>
    <scope>NUCLEOTIDE SEQUENCE [LARGE SCALE GENOMIC DNA]</scope>
</reference>
<feature type="region of interest" description="Disordered" evidence="1">
    <location>
        <begin position="181"/>
        <end position="254"/>
    </location>
</feature>
<feature type="compositionally biased region" description="Low complexity" evidence="1">
    <location>
        <begin position="185"/>
        <end position="203"/>
    </location>
</feature>
<feature type="region of interest" description="Disordered" evidence="1">
    <location>
        <begin position="286"/>
        <end position="320"/>
    </location>
</feature>
<accession>A0ABN8ZDE1</accession>
<feature type="region of interest" description="Disordered" evidence="1">
    <location>
        <begin position="1"/>
        <end position="68"/>
    </location>
</feature>
<sequence>MAAINRVVIRSGSRHVAQRNPSSQPLRRPLRDPGQVQSPRPRGTQQLLGAARRPTQRRSPPTRVDADRASCALNLALEKNMKKLSDDLGETPRNAGCMGKFQGRRNESCEGKSRGSEPAYSAALDPELPAAPASLESRRAVCRHRLGISRSPEHAGGHVMTTAPGPFHPLASVRGVQSLTSSTCLPGAGSRLPGPRLPPGGSSWHVSDHGWPRVPPLQRSSAHGPAPCPEAAGDASVALMDPNGKRPSPQDGGSLITVFTGPEDQLHHRESTGVKWKHRLWSGLPPSVEVKEEPPSHPAESVLHLSVRQVSRGQGNSAPS</sequence>
<feature type="compositionally biased region" description="Basic and acidic residues" evidence="1">
    <location>
        <begin position="104"/>
        <end position="115"/>
    </location>
</feature>
<name>A0ABN8ZDE1_RANTA</name>
<evidence type="ECO:0000313" key="3">
    <source>
        <dbReference type="Proteomes" id="UP001176941"/>
    </source>
</evidence>
<feature type="compositionally biased region" description="Polar residues" evidence="1">
    <location>
        <begin position="35"/>
        <end position="47"/>
    </location>
</feature>
<gene>
    <name evidence="2" type="ORF">MRATA1EN1_LOCUS20432</name>
</gene>
<evidence type="ECO:0000313" key="2">
    <source>
        <dbReference type="EMBL" id="CAI9171470.1"/>
    </source>
</evidence>
<keyword evidence="3" id="KW-1185">Reference proteome</keyword>
<dbReference type="Proteomes" id="UP001176941">
    <property type="component" value="Chromosome 30"/>
</dbReference>